<dbReference type="MEROPS" id="S28.004"/>
<dbReference type="InterPro" id="IPR029058">
    <property type="entry name" value="AB_hydrolase_fold"/>
</dbReference>
<dbReference type="GO" id="GO:0008239">
    <property type="term" value="F:dipeptidyl-peptidase activity"/>
    <property type="evidence" value="ECO:0007669"/>
    <property type="project" value="TreeGrafter"/>
</dbReference>
<dbReference type="EMBL" id="KK088441">
    <property type="protein sequence ID" value="EYE91858.1"/>
    <property type="molecule type" value="Genomic_DNA"/>
</dbReference>
<organism evidence="7 8">
    <name type="scientific">Aspergillus ruber (strain CBS 135680)</name>
    <dbReference type="NCBI Taxonomy" id="1388766"/>
    <lineage>
        <taxon>Eukaryota</taxon>
        <taxon>Fungi</taxon>
        <taxon>Dikarya</taxon>
        <taxon>Ascomycota</taxon>
        <taxon>Pezizomycotina</taxon>
        <taxon>Eurotiomycetes</taxon>
        <taxon>Eurotiomycetidae</taxon>
        <taxon>Eurotiales</taxon>
        <taxon>Aspergillaceae</taxon>
        <taxon>Aspergillus</taxon>
        <taxon>Aspergillus subgen. Aspergillus</taxon>
    </lineage>
</organism>
<dbReference type="Gene3D" id="3.40.50.1820">
    <property type="entry name" value="alpha/beta hydrolase"/>
    <property type="match status" value="2"/>
</dbReference>
<evidence type="ECO:0000313" key="8">
    <source>
        <dbReference type="Proteomes" id="UP000019804"/>
    </source>
</evidence>
<dbReference type="GO" id="GO:0070008">
    <property type="term" value="F:serine-type exopeptidase activity"/>
    <property type="evidence" value="ECO:0007669"/>
    <property type="project" value="InterPro"/>
</dbReference>
<name>A0A017S498_ASPRC</name>
<dbReference type="Proteomes" id="UP000019804">
    <property type="component" value="Unassembled WGS sequence"/>
</dbReference>
<evidence type="ECO:0000256" key="1">
    <source>
        <dbReference type="ARBA" id="ARBA00011079"/>
    </source>
</evidence>
<proteinExistence type="inferred from homology"/>
<evidence type="ECO:0000256" key="5">
    <source>
        <dbReference type="ARBA" id="ARBA00023180"/>
    </source>
</evidence>
<dbReference type="GeneID" id="63700046"/>
<dbReference type="HOGENOM" id="CLU_023630_2_0_1"/>
<evidence type="ECO:0000256" key="4">
    <source>
        <dbReference type="ARBA" id="ARBA00022801"/>
    </source>
</evidence>
<keyword evidence="2" id="KW-0645">Protease</keyword>
<comment type="similarity">
    <text evidence="1">Belongs to the peptidase S28 family.</text>
</comment>
<keyword evidence="3 6" id="KW-0732">Signal</keyword>
<evidence type="ECO:0000256" key="6">
    <source>
        <dbReference type="SAM" id="SignalP"/>
    </source>
</evidence>
<keyword evidence="5" id="KW-0325">Glycoprotein</keyword>
<feature type="signal peptide" evidence="6">
    <location>
        <begin position="1"/>
        <end position="19"/>
    </location>
</feature>
<evidence type="ECO:0000313" key="7">
    <source>
        <dbReference type="EMBL" id="EYE91858.1"/>
    </source>
</evidence>
<dbReference type="PANTHER" id="PTHR11010">
    <property type="entry name" value="PROTEASE S28 PRO-X CARBOXYPEPTIDASE-RELATED"/>
    <property type="match status" value="1"/>
</dbReference>
<dbReference type="InterPro" id="IPR008758">
    <property type="entry name" value="Peptidase_S28"/>
</dbReference>
<accession>A0A017S498</accession>
<dbReference type="AlphaFoldDB" id="A0A017S498"/>
<dbReference type="SUPFAM" id="SSF53474">
    <property type="entry name" value="alpha/beta-Hydrolases"/>
    <property type="match status" value="1"/>
</dbReference>
<dbReference type="PANTHER" id="PTHR11010:SF109">
    <property type="entry name" value="PEPTIDASE, FAMILY S28, PUTATIVE (AFU_ORTHOLOGUE AFUA_4G03790)-RELATED"/>
    <property type="match status" value="1"/>
</dbReference>
<gene>
    <name evidence="7" type="ORF">EURHEDRAFT_463956</name>
</gene>
<keyword evidence="4" id="KW-0378">Hydrolase</keyword>
<reference evidence="8" key="1">
    <citation type="journal article" date="2014" name="Nat. Commun.">
        <title>Genomic adaptations of the halophilic Dead Sea filamentous fungus Eurotium rubrum.</title>
        <authorList>
            <person name="Kis-Papo T."/>
            <person name="Weig A.R."/>
            <person name="Riley R."/>
            <person name="Persoh D."/>
            <person name="Salamov A."/>
            <person name="Sun H."/>
            <person name="Lipzen A."/>
            <person name="Wasser S.P."/>
            <person name="Rambold G."/>
            <person name="Grigoriev I.V."/>
            <person name="Nevo E."/>
        </authorList>
    </citation>
    <scope>NUCLEOTIDE SEQUENCE [LARGE SCALE GENOMIC DNA]</scope>
    <source>
        <strain evidence="8">CBS 135680</strain>
    </source>
</reference>
<protein>
    <submittedName>
        <fullName evidence="7">Uncharacterized protein</fullName>
    </submittedName>
</protein>
<keyword evidence="8" id="KW-1185">Reference proteome</keyword>
<feature type="chain" id="PRO_5001495414" evidence="6">
    <location>
        <begin position="20"/>
        <end position="559"/>
    </location>
</feature>
<dbReference type="OrthoDB" id="1735038at2759"/>
<dbReference type="GO" id="GO:0006508">
    <property type="term" value="P:proteolysis"/>
    <property type="evidence" value="ECO:0007669"/>
    <property type="project" value="UniProtKB-KW"/>
</dbReference>
<evidence type="ECO:0000256" key="2">
    <source>
        <dbReference type="ARBA" id="ARBA00022670"/>
    </source>
</evidence>
<sequence length="559" mass="62316">MAFAPSALRLLAFSTAVAAVQQPLPFVRRFNNAPAEGHKAEYATVLYLYLGSYLYLVIHRLILCCQIPIDHNDSSIGTYQNRYWVNEEHYTPGGPVFVLNSGESSGDPMVEHMLFNSSTFLGNVLEEFHGMGLVWEHRYYGDSSPFPIQQDPAPEHMKYLTMSQALADLPYFAETFSRDSFNDIDLTPRGTPWIMIGGSYSGMLAAFTRNEYSDTIFAAFASSAPVEARINMSMYTEQIYRGMVANGLEACTKDVHAAMSYIDEQLSNNETAASIKQTFLGPGAEKNTNGDFAYTLYSLLLTFQSSGIIDYPGTIKDWCTYLETDPNTNKTAGPEGLAPSRGGQYVAERLASWPSYIEGINQNFDTNCKGTNEAEPVSCELRRLETSPNMISWFWQYCTELGYYQISNVGPHQIAPKSLDLEYEQDLCNRHFPTAIKSGQFPSKPQVDAVNAEHGGWTIRPSNVFWSEGEFDPWRTLSPFSMEDFAPKGVKYTTDIPKCGVQTAQDTLFGYLMEGKVHVADVGIGAMADTATQTSWNTFRAALHEWLPCFEGQSNNDSA</sequence>
<evidence type="ECO:0000256" key="3">
    <source>
        <dbReference type="ARBA" id="ARBA00022729"/>
    </source>
</evidence>
<dbReference type="Pfam" id="PF05577">
    <property type="entry name" value="Peptidase_S28"/>
    <property type="match status" value="1"/>
</dbReference>
<dbReference type="RefSeq" id="XP_040635548.1">
    <property type="nucleotide sequence ID" value="XM_040784922.1"/>
</dbReference>